<feature type="signal peptide" evidence="1">
    <location>
        <begin position="1"/>
        <end position="27"/>
    </location>
</feature>
<evidence type="ECO:0000256" key="1">
    <source>
        <dbReference type="SAM" id="SignalP"/>
    </source>
</evidence>
<evidence type="ECO:0000313" key="2">
    <source>
        <dbReference type="EMBL" id="KAA1129452.1"/>
    </source>
</evidence>
<comment type="caution">
    <text evidence="2">The sequence shown here is derived from an EMBL/GenBank/DDBJ whole genome shotgun (WGS) entry which is preliminary data.</text>
</comment>
<protein>
    <recommendedName>
        <fullName evidence="4">Transmembrane protein</fullName>
    </recommendedName>
</protein>
<reference evidence="2 3" key="1">
    <citation type="submission" date="2019-05" db="EMBL/GenBank/DDBJ databases">
        <title>Emergence of the Ug99 lineage of the wheat stem rust pathogen through somatic hybridization.</title>
        <authorList>
            <person name="Li F."/>
            <person name="Upadhyaya N.M."/>
            <person name="Sperschneider J."/>
            <person name="Matny O."/>
            <person name="Nguyen-Phuc H."/>
            <person name="Mago R."/>
            <person name="Raley C."/>
            <person name="Miller M.E."/>
            <person name="Silverstein K.A.T."/>
            <person name="Henningsen E."/>
            <person name="Hirsch C.D."/>
            <person name="Visser B."/>
            <person name="Pretorius Z.A."/>
            <person name="Steffenson B.J."/>
            <person name="Schwessinger B."/>
            <person name="Dodds P.N."/>
            <person name="Figueroa M."/>
        </authorList>
    </citation>
    <scope>NUCLEOTIDE SEQUENCE [LARGE SCALE GENOMIC DNA]</scope>
    <source>
        <strain evidence="2 3">Ug99</strain>
    </source>
</reference>
<evidence type="ECO:0000313" key="3">
    <source>
        <dbReference type="Proteomes" id="UP000325313"/>
    </source>
</evidence>
<proteinExistence type="predicted"/>
<accession>A0A5B0RVL1</accession>
<dbReference type="AlphaFoldDB" id="A0A5B0RVL1"/>
<evidence type="ECO:0008006" key="4">
    <source>
        <dbReference type="Google" id="ProtNLM"/>
    </source>
</evidence>
<name>A0A5B0RVL1_PUCGR</name>
<sequence>MMMKIKKITHILISHFNFFLCLSLCTTQPYTSLTRHPHLSSFFINHQHADTPSLSLFGFSSVFAKNLVLIYCYCLVDDGQFCVEGGGRGKVVSLMGSWALWLWGGWVV</sequence>
<gene>
    <name evidence="2" type="ORF">PGTUg99_007396</name>
</gene>
<feature type="chain" id="PRO_5022897673" description="Transmembrane protein" evidence="1">
    <location>
        <begin position="28"/>
        <end position="108"/>
    </location>
</feature>
<dbReference type="Proteomes" id="UP000325313">
    <property type="component" value="Unassembled WGS sequence"/>
</dbReference>
<organism evidence="2 3">
    <name type="scientific">Puccinia graminis f. sp. tritici</name>
    <dbReference type="NCBI Taxonomy" id="56615"/>
    <lineage>
        <taxon>Eukaryota</taxon>
        <taxon>Fungi</taxon>
        <taxon>Dikarya</taxon>
        <taxon>Basidiomycota</taxon>
        <taxon>Pucciniomycotina</taxon>
        <taxon>Pucciniomycetes</taxon>
        <taxon>Pucciniales</taxon>
        <taxon>Pucciniaceae</taxon>
        <taxon>Puccinia</taxon>
    </lineage>
</organism>
<dbReference type="EMBL" id="VDEP01000136">
    <property type="protein sequence ID" value="KAA1129452.1"/>
    <property type="molecule type" value="Genomic_DNA"/>
</dbReference>
<keyword evidence="1" id="KW-0732">Signal</keyword>